<keyword evidence="6 12" id="KW-0964">Secreted</keyword>
<evidence type="ECO:0000256" key="7">
    <source>
        <dbReference type="ARBA" id="ARBA00022723"/>
    </source>
</evidence>
<dbReference type="PANTHER" id="PTHR11902">
    <property type="entry name" value="ENOLASE"/>
    <property type="match status" value="1"/>
</dbReference>
<dbReference type="GO" id="GO:0005576">
    <property type="term" value="C:extracellular region"/>
    <property type="evidence" value="ECO:0007669"/>
    <property type="project" value="UniProtKB-SubCell"/>
</dbReference>
<dbReference type="Pfam" id="PF03952">
    <property type="entry name" value="Enolase_N"/>
    <property type="match status" value="1"/>
</dbReference>
<dbReference type="GO" id="GO:0004634">
    <property type="term" value="F:phosphopyruvate hydratase activity"/>
    <property type="evidence" value="ECO:0007669"/>
    <property type="project" value="UniProtKB-UniRule"/>
</dbReference>
<dbReference type="Gene3D" id="3.20.20.120">
    <property type="entry name" value="Enolase-like C-terminal domain"/>
    <property type="match status" value="1"/>
</dbReference>
<evidence type="ECO:0000256" key="1">
    <source>
        <dbReference type="ARBA" id="ARBA00005031"/>
    </source>
</evidence>
<proteinExistence type="inferred from homology"/>
<feature type="binding site" evidence="12">
    <location>
        <position position="373"/>
    </location>
    <ligand>
        <name>(2R)-2-phosphoglycerate</name>
        <dbReference type="ChEBI" id="CHEBI:58289"/>
    </ligand>
</feature>
<dbReference type="InterPro" id="IPR000941">
    <property type="entry name" value="Enolase"/>
</dbReference>
<evidence type="ECO:0000256" key="5">
    <source>
        <dbReference type="ARBA" id="ARBA00022490"/>
    </source>
</evidence>
<feature type="binding site" evidence="14">
    <location>
        <begin position="370"/>
        <end position="373"/>
    </location>
    <ligand>
        <name>substrate</name>
    </ligand>
</feature>
<feature type="binding site" evidence="14">
    <location>
        <position position="394"/>
    </location>
    <ligand>
        <name>substrate</name>
    </ligand>
</feature>
<evidence type="ECO:0000259" key="17">
    <source>
        <dbReference type="SMART" id="SM01193"/>
    </source>
</evidence>
<dbReference type="SFLD" id="SFLDG00178">
    <property type="entry name" value="enolase"/>
    <property type="match status" value="1"/>
</dbReference>
<feature type="binding site" evidence="12">
    <location>
        <position position="169"/>
    </location>
    <ligand>
        <name>(2R)-2-phosphoglycerate</name>
        <dbReference type="ChEBI" id="CHEBI:58289"/>
    </ligand>
</feature>
<comment type="caution">
    <text evidence="18">The sequence shown here is derived from an EMBL/GenBank/DDBJ whole genome shotgun (WGS) entry which is preliminary data.</text>
</comment>
<feature type="binding site" evidence="14">
    <location>
        <position position="170"/>
    </location>
    <ligand>
        <name>substrate</name>
    </ligand>
</feature>
<gene>
    <name evidence="12" type="primary">eno</name>
    <name evidence="18" type="ORF">EA655_03015</name>
</gene>
<name>A0A4Q8MAB1_9GAMM</name>
<dbReference type="GO" id="GO:0006096">
    <property type="term" value="P:glycolytic process"/>
    <property type="evidence" value="ECO:0007669"/>
    <property type="project" value="UniProtKB-UniRule"/>
</dbReference>
<dbReference type="Gene3D" id="3.30.390.10">
    <property type="entry name" value="Enolase-like, N-terminal domain"/>
    <property type="match status" value="1"/>
</dbReference>
<evidence type="ECO:0000256" key="9">
    <source>
        <dbReference type="ARBA" id="ARBA00023152"/>
    </source>
</evidence>
<evidence type="ECO:0000256" key="15">
    <source>
        <dbReference type="PIRSR" id="PIRSR001400-3"/>
    </source>
</evidence>
<evidence type="ECO:0000256" key="13">
    <source>
        <dbReference type="PIRSR" id="PIRSR001400-1"/>
    </source>
</evidence>
<evidence type="ECO:0000256" key="2">
    <source>
        <dbReference type="ARBA" id="ARBA00009604"/>
    </source>
</evidence>
<comment type="similarity">
    <text evidence="2 12">Belongs to the enolase family.</text>
</comment>
<dbReference type="SUPFAM" id="SSF51604">
    <property type="entry name" value="Enolase C-terminal domain-like"/>
    <property type="match status" value="1"/>
</dbReference>
<evidence type="ECO:0000256" key="6">
    <source>
        <dbReference type="ARBA" id="ARBA00022525"/>
    </source>
</evidence>
<feature type="binding site" evidence="12 15">
    <location>
        <position position="291"/>
    </location>
    <ligand>
        <name>Mg(2+)</name>
        <dbReference type="ChEBI" id="CHEBI:18420"/>
    </ligand>
</feature>
<dbReference type="RefSeq" id="WP_130533393.1">
    <property type="nucleotide sequence ID" value="NZ_SHMG01000001.1"/>
</dbReference>
<evidence type="ECO:0000259" key="16">
    <source>
        <dbReference type="SMART" id="SM01192"/>
    </source>
</evidence>
<dbReference type="Proteomes" id="UP000294164">
    <property type="component" value="Unassembled WGS sequence"/>
</dbReference>
<evidence type="ECO:0000256" key="10">
    <source>
        <dbReference type="ARBA" id="ARBA00023239"/>
    </source>
</evidence>
<dbReference type="PRINTS" id="PR00148">
    <property type="entry name" value="ENOLASE"/>
</dbReference>
<dbReference type="InterPro" id="IPR029017">
    <property type="entry name" value="Enolase-like_N"/>
</dbReference>
<dbReference type="InterPro" id="IPR020809">
    <property type="entry name" value="Enolase_CS"/>
</dbReference>
<feature type="binding site" evidence="12 15">
    <location>
        <position position="248"/>
    </location>
    <ligand>
        <name>Mg(2+)</name>
        <dbReference type="ChEBI" id="CHEBI:18420"/>
    </ligand>
</feature>
<keyword evidence="5 12" id="KW-0963">Cytoplasm</keyword>
<protein>
    <recommendedName>
        <fullName evidence="4 12">Enolase</fullName>
        <ecNumber evidence="3 12">4.2.1.11</ecNumber>
    </recommendedName>
    <alternativeName>
        <fullName evidence="12">2-phospho-D-glycerate hydro-lyase</fullName>
    </alternativeName>
    <alternativeName>
        <fullName evidence="12">2-phosphoglycerate dehydratase</fullName>
    </alternativeName>
</protein>
<feature type="binding site" evidence="14">
    <location>
        <position position="161"/>
    </location>
    <ligand>
        <name>substrate</name>
    </ligand>
</feature>
<dbReference type="PANTHER" id="PTHR11902:SF1">
    <property type="entry name" value="ENOLASE"/>
    <property type="match status" value="1"/>
</dbReference>
<comment type="cofactor">
    <cofactor evidence="15">
        <name>Mg(2+)</name>
        <dbReference type="ChEBI" id="CHEBI:18420"/>
    </cofactor>
    <text evidence="15">Mg(2+) is required for catalysis and for stabilizing the dimer.</text>
</comment>
<dbReference type="Pfam" id="PF00113">
    <property type="entry name" value="Enolase_C"/>
    <property type="match status" value="1"/>
</dbReference>
<dbReference type="OrthoDB" id="9804716at2"/>
<dbReference type="NCBIfam" id="TIGR01060">
    <property type="entry name" value="eno"/>
    <property type="match status" value="1"/>
</dbReference>
<dbReference type="SFLD" id="SFLDF00002">
    <property type="entry name" value="enolase"/>
    <property type="match status" value="1"/>
</dbReference>
<feature type="binding site" evidence="14">
    <location>
        <position position="291"/>
    </location>
    <ligand>
        <name>substrate</name>
    </ligand>
</feature>
<dbReference type="EMBL" id="SHMG01000001">
    <property type="protein sequence ID" value="TAA46654.1"/>
    <property type="molecule type" value="Genomic_DNA"/>
</dbReference>
<dbReference type="EC" id="4.2.1.11" evidence="3 12"/>
<comment type="cofactor">
    <cofactor evidence="12">
        <name>Mg(2+)</name>
        <dbReference type="ChEBI" id="CHEBI:18420"/>
    </cofactor>
    <text evidence="12">Binds a second Mg(2+) ion via substrate during catalysis.</text>
</comment>
<keyword evidence="9 12" id="KW-0324">Glycolysis</keyword>
<dbReference type="GO" id="GO:0000287">
    <property type="term" value="F:magnesium ion binding"/>
    <property type="evidence" value="ECO:0007669"/>
    <property type="project" value="UniProtKB-UniRule"/>
</dbReference>
<keyword evidence="10 12" id="KW-0456">Lyase</keyword>
<dbReference type="InterPro" id="IPR020811">
    <property type="entry name" value="Enolase_N"/>
</dbReference>
<evidence type="ECO:0000256" key="8">
    <source>
        <dbReference type="ARBA" id="ARBA00022842"/>
    </source>
</evidence>
<dbReference type="FunFam" id="3.30.390.10:FF:000001">
    <property type="entry name" value="Enolase"/>
    <property type="match status" value="1"/>
</dbReference>
<evidence type="ECO:0000313" key="19">
    <source>
        <dbReference type="Proteomes" id="UP000294164"/>
    </source>
</evidence>
<dbReference type="HAMAP" id="MF_00318">
    <property type="entry name" value="Enolase"/>
    <property type="match status" value="1"/>
</dbReference>
<dbReference type="AlphaFoldDB" id="A0A4Q8MAB1"/>
<comment type="subcellular location">
    <subcellularLocation>
        <location evidence="12">Cytoplasm</location>
    </subcellularLocation>
    <subcellularLocation>
        <location evidence="12">Secreted</location>
    </subcellularLocation>
    <subcellularLocation>
        <location evidence="12">Cell surface</location>
    </subcellularLocation>
    <text evidence="12">Fractions of enolase are present in both the cytoplasm and on the cell surface.</text>
</comment>
<comment type="subunit">
    <text evidence="12">Component of the RNA degradosome, a multiprotein complex involved in RNA processing and mRNA degradation.</text>
</comment>
<dbReference type="CDD" id="cd03313">
    <property type="entry name" value="enolase"/>
    <property type="match status" value="1"/>
</dbReference>
<evidence type="ECO:0000256" key="11">
    <source>
        <dbReference type="ARBA" id="ARBA00045763"/>
    </source>
</evidence>
<sequence length="434" mass="46558">MTNIAKIHAREILDSRGNPTLEAEVTLTDGSFGRAAVPSGASTGAREAVELRDGDKTRYLGKGVRKAVEHVNTSIANALTGFDAADQEGLDRRLIDLDGTENKGRLGANALLGVSLANAHAVAASEGKPLWRYLADTSEHPADWQPTLPLPMMNIINGGAHADNNVDFQEFMVLPVGFASFSESLRAGTEIFHALKSVLKGHGLSTAVGDEGGFAPDFRSNVEALDTILEAIGKAGYTAGEDILLGLDVASSEFHDNGKYNLVGENKRLTSEQFVDFLADWVAQYPIITIEDGMAEDDWTGWKQLTERLGKTVQLVGDDLFVTNPKIFKEGIESHTANAILIKVNQIGTLTETLEAIAMAHHAGYAAIVSHRSGETEDTTIADIAVATTATQIKTGSLSRSDRVAKYNQLLRIEEALGSAARYAGRNAFVSLKR</sequence>
<evidence type="ECO:0000256" key="4">
    <source>
        <dbReference type="ARBA" id="ARBA00017068"/>
    </source>
</evidence>
<comment type="function">
    <text evidence="11 12">Catalyzes the reversible conversion of 2-phosphoglycerate (2-PG) into phosphoenolpyruvate (PEP). It is essential for the degradation of carbohydrates via glycolysis.</text>
</comment>
<organism evidence="18 19">
    <name type="scientific">Pseudoxanthomonas winnipegensis</name>
    <dbReference type="NCBI Taxonomy" id="2480810"/>
    <lineage>
        <taxon>Bacteria</taxon>
        <taxon>Pseudomonadati</taxon>
        <taxon>Pseudomonadota</taxon>
        <taxon>Gammaproteobacteria</taxon>
        <taxon>Lysobacterales</taxon>
        <taxon>Lysobacteraceae</taxon>
        <taxon>Pseudoxanthomonas</taxon>
    </lineage>
</organism>
<dbReference type="PIRSF" id="PIRSF001400">
    <property type="entry name" value="Enolase"/>
    <property type="match status" value="1"/>
</dbReference>
<dbReference type="SMART" id="SM01193">
    <property type="entry name" value="Enolase_N"/>
    <property type="match status" value="1"/>
</dbReference>
<feature type="active site" description="Proton acceptor" evidence="12 13">
    <location>
        <position position="343"/>
    </location>
</feature>
<dbReference type="SFLD" id="SFLDS00001">
    <property type="entry name" value="Enolase"/>
    <property type="match status" value="1"/>
</dbReference>
<evidence type="ECO:0000256" key="3">
    <source>
        <dbReference type="ARBA" id="ARBA00012058"/>
    </source>
</evidence>
<keyword evidence="18" id="KW-0670">Pyruvate</keyword>
<dbReference type="GO" id="GO:0009986">
    <property type="term" value="C:cell surface"/>
    <property type="evidence" value="ECO:0007669"/>
    <property type="project" value="UniProtKB-SubCell"/>
</dbReference>
<feature type="binding site" evidence="12">
    <location>
        <position position="372"/>
    </location>
    <ligand>
        <name>(2R)-2-phosphoglycerate</name>
        <dbReference type="ChEBI" id="CHEBI:58289"/>
    </ligand>
</feature>
<comment type="pathway">
    <text evidence="1 12">Carbohydrate degradation; glycolysis; pyruvate from D-glyceraldehyde 3-phosphate: step 4/5.</text>
</comment>
<dbReference type="SMART" id="SM01192">
    <property type="entry name" value="Enolase_C"/>
    <property type="match status" value="1"/>
</dbReference>
<evidence type="ECO:0000256" key="14">
    <source>
        <dbReference type="PIRSR" id="PIRSR001400-2"/>
    </source>
</evidence>
<dbReference type="PROSITE" id="PS00164">
    <property type="entry name" value="ENOLASE"/>
    <property type="match status" value="1"/>
</dbReference>
<keyword evidence="7 12" id="KW-0479">Metal-binding</keyword>
<comment type="catalytic activity">
    <reaction evidence="12">
        <text>(2R)-2-phosphoglycerate = phosphoenolpyruvate + H2O</text>
        <dbReference type="Rhea" id="RHEA:10164"/>
        <dbReference type="ChEBI" id="CHEBI:15377"/>
        <dbReference type="ChEBI" id="CHEBI:58289"/>
        <dbReference type="ChEBI" id="CHEBI:58702"/>
        <dbReference type="EC" id="4.2.1.11"/>
    </reaction>
</comment>
<dbReference type="FunFam" id="3.20.20.120:FF:000001">
    <property type="entry name" value="Enolase"/>
    <property type="match status" value="1"/>
</dbReference>
<feature type="binding site" evidence="12">
    <location>
        <position position="394"/>
    </location>
    <ligand>
        <name>(2R)-2-phosphoglycerate</name>
        <dbReference type="ChEBI" id="CHEBI:58289"/>
    </ligand>
</feature>
<dbReference type="InterPro" id="IPR020810">
    <property type="entry name" value="Enolase_C"/>
</dbReference>
<feature type="binding site" evidence="12">
    <location>
        <position position="343"/>
    </location>
    <ligand>
        <name>(2R)-2-phosphoglycerate</name>
        <dbReference type="ChEBI" id="CHEBI:58289"/>
    </ligand>
</feature>
<feature type="binding site" evidence="14">
    <location>
        <position position="318"/>
    </location>
    <ligand>
        <name>substrate</name>
    </ligand>
</feature>
<feature type="domain" description="Enolase C-terminal TIM barrel" evidence="16">
    <location>
        <begin position="145"/>
        <end position="431"/>
    </location>
</feature>
<feature type="binding site" evidence="12 15">
    <location>
        <position position="318"/>
    </location>
    <ligand>
        <name>Mg(2+)</name>
        <dbReference type="ChEBI" id="CHEBI:18420"/>
    </ligand>
</feature>
<dbReference type="GO" id="GO:0000015">
    <property type="term" value="C:phosphopyruvate hydratase complex"/>
    <property type="evidence" value="ECO:0007669"/>
    <property type="project" value="InterPro"/>
</dbReference>
<feature type="domain" description="Enolase N-terminal" evidence="17">
    <location>
        <begin position="4"/>
        <end position="134"/>
    </location>
</feature>
<evidence type="ECO:0000313" key="18">
    <source>
        <dbReference type="EMBL" id="TAA46654.1"/>
    </source>
</evidence>
<dbReference type="SUPFAM" id="SSF54826">
    <property type="entry name" value="Enolase N-terminal domain-like"/>
    <property type="match status" value="1"/>
</dbReference>
<accession>A0A4Q8MAB1</accession>
<keyword evidence="8 12" id="KW-0460">Magnesium</keyword>
<dbReference type="InterPro" id="IPR036849">
    <property type="entry name" value="Enolase-like_C_sf"/>
</dbReference>
<feature type="active site" description="Proton donor" evidence="12 13">
    <location>
        <position position="211"/>
    </location>
</feature>
<evidence type="ECO:0000256" key="12">
    <source>
        <dbReference type="HAMAP-Rule" id="MF_00318"/>
    </source>
</evidence>
<dbReference type="UniPathway" id="UPA00109">
    <property type="reaction ID" value="UER00187"/>
</dbReference>
<reference evidence="18 19" key="1">
    <citation type="submission" date="2019-02" db="EMBL/GenBank/DDBJ databases">
        <title>WGS of Pseudoxanthomonas species novum from clinical isolates.</title>
        <authorList>
            <person name="Bernier A.-M."/>
            <person name="Bernard K."/>
            <person name="Vachon A."/>
        </authorList>
    </citation>
    <scope>NUCLEOTIDE SEQUENCE [LARGE SCALE GENOMIC DNA]</scope>
    <source>
        <strain evidence="18 19">NML130969</strain>
    </source>
</reference>